<dbReference type="GO" id="GO:0016887">
    <property type="term" value="F:ATP hydrolysis activity"/>
    <property type="evidence" value="ECO:0007669"/>
    <property type="project" value="InterPro"/>
</dbReference>
<keyword evidence="5" id="KW-0547">Nucleotide-binding</keyword>
<name>A0A923REF6_9FIRM</name>
<evidence type="ECO:0000256" key="2">
    <source>
        <dbReference type="ARBA" id="ARBA00022448"/>
    </source>
</evidence>
<proteinExistence type="predicted"/>
<dbReference type="GO" id="GO:0005886">
    <property type="term" value="C:plasma membrane"/>
    <property type="evidence" value="ECO:0007669"/>
    <property type="project" value="UniProtKB-SubCell"/>
</dbReference>
<feature type="domain" description="ABC transporter" evidence="9">
    <location>
        <begin position="252"/>
        <end position="495"/>
    </location>
</feature>
<keyword evidence="3" id="KW-1003">Cell membrane</keyword>
<keyword evidence="8" id="KW-0472">Membrane</keyword>
<evidence type="ECO:0000313" key="10">
    <source>
        <dbReference type="EMBL" id="MBC5582270.1"/>
    </source>
</evidence>
<sequence length="506" mass="55833">MKLLEAKGINKRFYSTCALSDVDFDLEEGEVLALAGENGAGKSTMMNVLLGIHRPDEGAMTLAGRPYAPKGPHDALQQGISMIHQELRLVPSMTVADNVWIGRVKNFSSGGIYFPERCVEASRKLFEEYGIELNPKERVANLSVAQMQMVEIARAVSYDSKIVIMDEPTSALSDKEVEVLYKIIRRLSAAGKSIIFISHKLEEVFEIADRVTIFRDGRKISTQRVADITMTDLINGIAGREVKDLYPKLDVPRGEKVLEVRGISKAGTFSDISFDVHAGEIVGFCGLVGAGRTEIMNGIYGIDPIDSGEVLLEGRPALSRTPRQALDHGIAMVTEDRLRRGVIVKMNVKLNMTLAYFYKICRGTFIDRRRETRDASDMIKTLRVKTAGPEMPIWSLSGGNQQKVMVGRALLTRPKVLILDEPTRGVDVGAKSEIYQYCNQLAKEGMAIILISSDLPEVMGMSDRLLVVREGRIVGRHSRGEATAEQLMAEMFGLSSTTQNTEGSSK</sequence>
<dbReference type="PANTHER" id="PTHR43790:SF9">
    <property type="entry name" value="GALACTOFURANOSE TRANSPORTER ATP-BINDING PROTEIN YTFR"/>
    <property type="match status" value="1"/>
</dbReference>
<dbReference type="RefSeq" id="WP_186888635.1">
    <property type="nucleotide sequence ID" value="NZ_JACONZ010000005.1"/>
</dbReference>
<dbReference type="InterPro" id="IPR050107">
    <property type="entry name" value="ABC_carbohydrate_import_ATPase"/>
</dbReference>
<dbReference type="PANTHER" id="PTHR43790">
    <property type="entry name" value="CARBOHYDRATE TRANSPORT ATP-BINDING PROTEIN MG119-RELATED"/>
    <property type="match status" value="1"/>
</dbReference>
<protein>
    <submittedName>
        <fullName evidence="10">Sugar ABC transporter ATP-binding protein</fullName>
    </submittedName>
</protein>
<evidence type="ECO:0000256" key="3">
    <source>
        <dbReference type="ARBA" id="ARBA00022475"/>
    </source>
</evidence>
<evidence type="ECO:0000256" key="1">
    <source>
        <dbReference type="ARBA" id="ARBA00004202"/>
    </source>
</evidence>
<dbReference type="InterPro" id="IPR017871">
    <property type="entry name" value="ABC_transporter-like_CS"/>
</dbReference>
<comment type="subcellular location">
    <subcellularLocation>
        <location evidence="1">Cell membrane</location>
        <topology evidence="1">Peripheral membrane protein</topology>
    </subcellularLocation>
</comment>
<keyword evidence="6 10" id="KW-0067">ATP-binding</keyword>
<reference evidence="10" key="1">
    <citation type="submission" date="2020-08" db="EMBL/GenBank/DDBJ databases">
        <title>Genome public.</title>
        <authorList>
            <person name="Liu C."/>
            <person name="Sun Q."/>
        </authorList>
    </citation>
    <scope>NUCLEOTIDE SEQUENCE</scope>
    <source>
        <strain evidence="10">BX8</strain>
    </source>
</reference>
<feature type="domain" description="ABC transporter" evidence="9">
    <location>
        <begin position="4"/>
        <end position="241"/>
    </location>
</feature>
<dbReference type="GO" id="GO:0005524">
    <property type="term" value="F:ATP binding"/>
    <property type="evidence" value="ECO:0007669"/>
    <property type="project" value="UniProtKB-KW"/>
</dbReference>
<dbReference type="FunFam" id="3.40.50.300:FF:000127">
    <property type="entry name" value="Ribose import ATP-binding protein RbsA"/>
    <property type="match status" value="1"/>
</dbReference>
<evidence type="ECO:0000256" key="7">
    <source>
        <dbReference type="ARBA" id="ARBA00022967"/>
    </source>
</evidence>
<dbReference type="PROSITE" id="PS00211">
    <property type="entry name" value="ABC_TRANSPORTER_1"/>
    <property type="match status" value="1"/>
</dbReference>
<organism evidence="10 11">
    <name type="scientific">Anaerofilum hominis</name>
    <dbReference type="NCBI Taxonomy" id="2763016"/>
    <lineage>
        <taxon>Bacteria</taxon>
        <taxon>Bacillati</taxon>
        <taxon>Bacillota</taxon>
        <taxon>Clostridia</taxon>
        <taxon>Eubacteriales</taxon>
        <taxon>Oscillospiraceae</taxon>
        <taxon>Anaerofilum</taxon>
    </lineage>
</organism>
<dbReference type="AlphaFoldDB" id="A0A923REF6"/>
<gene>
    <name evidence="10" type="ORF">H8S23_12205</name>
</gene>
<dbReference type="Proteomes" id="UP000659630">
    <property type="component" value="Unassembled WGS sequence"/>
</dbReference>
<dbReference type="Gene3D" id="3.40.50.300">
    <property type="entry name" value="P-loop containing nucleotide triphosphate hydrolases"/>
    <property type="match status" value="2"/>
</dbReference>
<accession>A0A923REF6</accession>
<evidence type="ECO:0000256" key="8">
    <source>
        <dbReference type="ARBA" id="ARBA00023136"/>
    </source>
</evidence>
<evidence type="ECO:0000256" key="4">
    <source>
        <dbReference type="ARBA" id="ARBA00022737"/>
    </source>
</evidence>
<evidence type="ECO:0000256" key="6">
    <source>
        <dbReference type="ARBA" id="ARBA00022840"/>
    </source>
</evidence>
<keyword evidence="2" id="KW-0813">Transport</keyword>
<dbReference type="Pfam" id="PF00005">
    <property type="entry name" value="ABC_tran"/>
    <property type="match status" value="2"/>
</dbReference>
<dbReference type="PROSITE" id="PS50893">
    <property type="entry name" value="ABC_TRANSPORTER_2"/>
    <property type="match status" value="2"/>
</dbReference>
<dbReference type="InterPro" id="IPR027417">
    <property type="entry name" value="P-loop_NTPase"/>
</dbReference>
<evidence type="ECO:0000259" key="9">
    <source>
        <dbReference type="PROSITE" id="PS50893"/>
    </source>
</evidence>
<dbReference type="CDD" id="cd03216">
    <property type="entry name" value="ABC_Carb_Monos_I"/>
    <property type="match status" value="1"/>
</dbReference>
<dbReference type="InterPro" id="IPR003439">
    <property type="entry name" value="ABC_transporter-like_ATP-bd"/>
</dbReference>
<keyword evidence="4" id="KW-0677">Repeat</keyword>
<dbReference type="SMART" id="SM00382">
    <property type="entry name" value="AAA"/>
    <property type="match status" value="2"/>
</dbReference>
<keyword evidence="7" id="KW-1278">Translocase</keyword>
<keyword evidence="11" id="KW-1185">Reference proteome</keyword>
<dbReference type="CDD" id="cd03215">
    <property type="entry name" value="ABC_Carb_Monos_II"/>
    <property type="match status" value="1"/>
</dbReference>
<evidence type="ECO:0000256" key="5">
    <source>
        <dbReference type="ARBA" id="ARBA00022741"/>
    </source>
</evidence>
<dbReference type="EMBL" id="JACONZ010000005">
    <property type="protein sequence ID" value="MBC5582270.1"/>
    <property type="molecule type" value="Genomic_DNA"/>
</dbReference>
<dbReference type="SUPFAM" id="SSF52540">
    <property type="entry name" value="P-loop containing nucleoside triphosphate hydrolases"/>
    <property type="match status" value="2"/>
</dbReference>
<comment type="caution">
    <text evidence="10">The sequence shown here is derived from an EMBL/GenBank/DDBJ whole genome shotgun (WGS) entry which is preliminary data.</text>
</comment>
<evidence type="ECO:0000313" key="11">
    <source>
        <dbReference type="Proteomes" id="UP000659630"/>
    </source>
</evidence>
<dbReference type="InterPro" id="IPR003593">
    <property type="entry name" value="AAA+_ATPase"/>
</dbReference>